<dbReference type="OrthoDB" id="186379at2"/>
<organism evidence="2 3">
    <name type="scientific">Paenibacillus naphthalenovorans</name>
    <dbReference type="NCBI Taxonomy" id="162209"/>
    <lineage>
        <taxon>Bacteria</taxon>
        <taxon>Bacillati</taxon>
        <taxon>Bacillota</taxon>
        <taxon>Bacilli</taxon>
        <taxon>Bacillales</taxon>
        <taxon>Paenibacillaceae</taxon>
        <taxon>Paenibacillus</taxon>
    </lineage>
</organism>
<dbReference type="KEGG" id="pnp:IJ22_26230"/>
<dbReference type="InterPro" id="IPR052738">
    <property type="entry name" value="ABC-Tungstate_binding"/>
</dbReference>
<dbReference type="PROSITE" id="PS51257">
    <property type="entry name" value="PROKAR_LIPOPROTEIN"/>
    <property type="match status" value="1"/>
</dbReference>
<reference evidence="3" key="1">
    <citation type="submission" date="2015-12" db="EMBL/GenBank/DDBJ databases">
        <title>Complete genome sequences of two moderately thermophilic Paenibacillus species.</title>
        <authorList>
            <person name="Butler R.III."/>
            <person name="Wang J."/>
            <person name="Stark B.C."/>
            <person name="Pombert J.-F."/>
        </authorList>
    </citation>
    <scope>NUCLEOTIDE SEQUENCE [LARGE SCALE GENOMIC DNA]</scope>
    <source>
        <strain evidence="3">32O-Y</strain>
    </source>
</reference>
<reference evidence="2 3" key="2">
    <citation type="journal article" date="2016" name="Genome Announc.">
        <title>Complete Genome Sequences of Two Interactive Moderate Thermophiles, Paenibacillus napthalenovorans 32O-Y and Paenibacillus sp. 32O-W.</title>
        <authorList>
            <person name="Butler R.R.III."/>
            <person name="Wang J."/>
            <person name="Stark B.C."/>
            <person name="Pombert J.F."/>
        </authorList>
    </citation>
    <scope>NUCLEOTIDE SEQUENCE [LARGE SCALE GENOMIC DNA]</scope>
    <source>
        <strain evidence="2 3">32O-Y</strain>
    </source>
</reference>
<name>A0A0U2W359_9BACL</name>
<sequence precursor="true">MLSNRKIPAFSYFFISLLLLGVITGCGSPVQEAATTTASEEKRSITLATTTSTQDSGLLDSLLPAFEQKSGIQVKVVAVGTGQAIQLGKDGNADVLLVHARPSEDEFVASGFGINAYDVMVNQFLIVGPQDDPAGIKGMATAPEAFKTIAEKKAAFISRGDDSGTHKKELSIWEAAGLKPEGPWYLSAGQGMGATLQMADEKNAYTLTDEATYLSRKGDLDLVVLKEGDASLLNPYGVIQVKSTEKAKEAEQFIQFLTGDEGQKMIEEFGKAEYGKGLFVPGAKKR</sequence>
<protein>
    <submittedName>
        <fullName evidence="2">PBP domain-containing protein</fullName>
    </submittedName>
</protein>
<dbReference type="PANTHER" id="PTHR37945">
    <property type="entry name" value="EXTRACELLULAR TUNGSTATE BINDING PROTEIN"/>
    <property type="match status" value="1"/>
</dbReference>
<dbReference type="STRING" id="162209.IJ22_26230"/>
<dbReference type="PATRIC" id="fig|162209.4.peg.2792"/>
<dbReference type="Gene3D" id="3.40.190.10">
    <property type="entry name" value="Periplasmic binding protein-like II"/>
    <property type="match status" value="2"/>
</dbReference>
<dbReference type="AlphaFoldDB" id="A0A0U2W359"/>
<dbReference type="InterPro" id="IPR024370">
    <property type="entry name" value="PBP_domain"/>
</dbReference>
<evidence type="ECO:0000313" key="3">
    <source>
        <dbReference type="Proteomes" id="UP000061660"/>
    </source>
</evidence>
<dbReference type="EMBL" id="CP013652">
    <property type="protein sequence ID" value="ALS22996.1"/>
    <property type="molecule type" value="Genomic_DNA"/>
</dbReference>
<dbReference type="PANTHER" id="PTHR37945:SF1">
    <property type="entry name" value="EXTRACELLULAR TUNGSTATE BINDING PROTEIN"/>
    <property type="match status" value="1"/>
</dbReference>
<gene>
    <name evidence="2" type="ORF">IJ22_26230</name>
</gene>
<dbReference type="SUPFAM" id="SSF53850">
    <property type="entry name" value="Periplasmic binding protein-like II"/>
    <property type="match status" value="1"/>
</dbReference>
<accession>A0A0U2W359</accession>
<keyword evidence="3" id="KW-1185">Reference proteome</keyword>
<dbReference type="RefSeq" id="WP_062409071.1">
    <property type="nucleotide sequence ID" value="NZ_BJCS01000004.1"/>
</dbReference>
<feature type="domain" description="PBP" evidence="1">
    <location>
        <begin position="37"/>
        <end position="261"/>
    </location>
</feature>
<dbReference type="Proteomes" id="UP000061660">
    <property type="component" value="Chromosome"/>
</dbReference>
<dbReference type="Pfam" id="PF12849">
    <property type="entry name" value="PBP_like_2"/>
    <property type="match status" value="1"/>
</dbReference>
<evidence type="ECO:0000259" key="1">
    <source>
        <dbReference type="Pfam" id="PF12849"/>
    </source>
</evidence>
<proteinExistence type="predicted"/>
<evidence type="ECO:0000313" key="2">
    <source>
        <dbReference type="EMBL" id="ALS22996.1"/>
    </source>
</evidence>